<comment type="caution">
    <text evidence="2">The sequence shown here is derived from an EMBL/GenBank/DDBJ whole genome shotgun (WGS) entry which is preliminary data.</text>
</comment>
<dbReference type="SUPFAM" id="SSF110997">
    <property type="entry name" value="Sporulation related repeat"/>
    <property type="match status" value="1"/>
</dbReference>
<name>A0A4Y3I033_9VIBR</name>
<dbReference type="InterPro" id="IPR036680">
    <property type="entry name" value="SPOR-like_sf"/>
</dbReference>
<dbReference type="PROSITE" id="PS51724">
    <property type="entry name" value="SPOR"/>
    <property type="match status" value="1"/>
</dbReference>
<feature type="domain" description="SPOR" evidence="1">
    <location>
        <begin position="116"/>
        <end position="191"/>
    </location>
</feature>
<dbReference type="Proteomes" id="UP000318717">
    <property type="component" value="Unassembled WGS sequence"/>
</dbReference>
<dbReference type="OrthoDB" id="7069135at2"/>
<keyword evidence="3" id="KW-1185">Reference proteome</keyword>
<gene>
    <name evidence="2" type="ORF">VIN01S_34350</name>
</gene>
<dbReference type="EMBL" id="BJLF01000022">
    <property type="protein sequence ID" value="GEA52631.1"/>
    <property type="molecule type" value="Genomic_DNA"/>
</dbReference>
<evidence type="ECO:0000259" key="1">
    <source>
        <dbReference type="PROSITE" id="PS51724"/>
    </source>
</evidence>
<keyword evidence="2" id="KW-0131">Cell cycle</keyword>
<sequence length="196" mass="21874">MASKFQSRLVGTIVLVAVGVIVLPDVLDGEKLHYKEEFVAIPIKPQLESEVESFEILDPVEEDISLPPEPVEEIIHESSEPIAVAEVKPKTTPKPQEKPKPEVVEVKERKVEERNNYQDSGWIIQLVAVRSSENAEGLVNDLKKRGYRASVVKANDFYRVIVGPDVSRSKLESQLPELKKITGASGQIQTFKPLKP</sequence>
<dbReference type="PANTHER" id="PTHR38687:SF1">
    <property type="entry name" value="CELL DIVISION PROTEIN DEDD"/>
    <property type="match status" value="1"/>
</dbReference>
<dbReference type="AlphaFoldDB" id="A0A4Y3I033"/>
<keyword evidence="2" id="KW-0132">Cell division</keyword>
<evidence type="ECO:0000313" key="2">
    <source>
        <dbReference type="EMBL" id="GEA52631.1"/>
    </source>
</evidence>
<organism evidence="2 3">
    <name type="scientific">Vibrio inusitatus NBRC 102082</name>
    <dbReference type="NCBI Taxonomy" id="1219070"/>
    <lineage>
        <taxon>Bacteria</taxon>
        <taxon>Pseudomonadati</taxon>
        <taxon>Pseudomonadota</taxon>
        <taxon>Gammaproteobacteria</taxon>
        <taxon>Vibrionales</taxon>
        <taxon>Vibrionaceae</taxon>
        <taxon>Vibrio</taxon>
    </lineage>
</organism>
<evidence type="ECO:0000313" key="3">
    <source>
        <dbReference type="Proteomes" id="UP000318717"/>
    </source>
</evidence>
<dbReference type="GO" id="GO:0042834">
    <property type="term" value="F:peptidoglycan binding"/>
    <property type="evidence" value="ECO:0007669"/>
    <property type="project" value="InterPro"/>
</dbReference>
<dbReference type="GO" id="GO:0032506">
    <property type="term" value="P:cytokinetic process"/>
    <property type="evidence" value="ECO:0007669"/>
    <property type="project" value="TreeGrafter"/>
</dbReference>
<dbReference type="GO" id="GO:0030428">
    <property type="term" value="C:cell septum"/>
    <property type="evidence" value="ECO:0007669"/>
    <property type="project" value="TreeGrafter"/>
</dbReference>
<dbReference type="InterPro" id="IPR007730">
    <property type="entry name" value="SPOR-like_dom"/>
</dbReference>
<dbReference type="PANTHER" id="PTHR38687">
    <property type="entry name" value="CELL DIVISION PROTEIN DEDD-RELATED"/>
    <property type="match status" value="1"/>
</dbReference>
<dbReference type="Gene3D" id="3.30.70.1070">
    <property type="entry name" value="Sporulation related repeat"/>
    <property type="match status" value="1"/>
</dbReference>
<accession>A0A4Y3I033</accession>
<dbReference type="Pfam" id="PF05036">
    <property type="entry name" value="SPOR"/>
    <property type="match status" value="1"/>
</dbReference>
<protein>
    <submittedName>
        <fullName evidence="2">Cell division protein DedD</fullName>
    </submittedName>
</protein>
<proteinExistence type="predicted"/>
<dbReference type="InterPro" id="IPR052521">
    <property type="entry name" value="Cell_div_SPOR-domain"/>
</dbReference>
<dbReference type="GO" id="GO:0032153">
    <property type="term" value="C:cell division site"/>
    <property type="evidence" value="ECO:0007669"/>
    <property type="project" value="TreeGrafter"/>
</dbReference>
<reference evidence="2 3" key="1">
    <citation type="submission" date="2019-06" db="EMBL/GenBank/DDBJ databases">
        <title>Whole genome shotgun sequence of Vibrio inusitatus NBRC 102082.</title>
        <authorList>
            <person name="Hosoyama A."/>
            <person name="Uohara A."/>
            <person name="Ohji S."/>
            <person name="Ichikawa N."/>
        </authorList>
    </citation>
    <scope>NUCLEOTIDE SEQUENCE [LARGE SCALE GENOMIC DNA]</scope>
    <source>
        <strain evidence="2 3">NBRC 102082</strain>
    </source>
</reference>
<dbReference type="RefSeq" id="WP_141347054.1">
    <property type="nucleotide sequence ID" value="NZ_BJLF01000022.1"/>
</dbReference>